<protein>
    <submittedName>
        <fullName evidence="2">Uncharacterized protein</fullName>
    </submittedName>
</protein>
<feature type="compositionally biased region" description="Basic and acidic residues" evidence="1">
    <location>
        <begin position="1"/>
        <end position="20"/>
    </location>
</feature>
<proteinExistence type="predicted"/>
<accession>A0AAV2QBT2</accession>
<dbReference type="AlphaFoldDB" id="A0AAV2QBT2"/>
<feature type="region of interest" description="Disordered" evidence="1">
    <location>
        <begin position="119"/>
        <end position="145"/>
    </location>
</feature>
<dbReference type="EMBL" id="CAXKWB010005714">
    <property type="protein sequence ID" value="CAL4079533.1"/>
    <property type="molecule type" value="Genomic_DNA"/>
</dbReference>
<evidence type="ECO:0000313" key="2">
    <source>
        <dbReference type="EMBL" id="CAL4079533.1"/>
    </source>
</evidence>
<evidence type="ECO:0000313" key="3">
    <source>
        <dbReference type="Proteomes" id="UP001497623"/>
    </source>
</evidence>
<gene>
    <name evidence="2" type="ORF">MNOR_LOCUS11046</name>
</gene>
<dbReference type="Proteomes" id="UP001497623">
    <property type="component" value="Unassembled WGS sequence"/>
</dbReference>
<feature type="region of interest" description="Disordered" evidence="1">
    <location>
        <begin position="163"/>
        <end position="235"/>
    </location>
</feature>
<name>A0AAV2QBT2_MEGNR</name>
<feature type="region of interest" description="Disordered" evidence="1">
    <location>
        <begin position="1"/>
        <end position="21"/>
    </location>
</feature>
<feature type="compositionally biased region" description="Polar residues" evidence="1">
    <location>
        <begin position="202"/>
        <end position="216"/>
    </location>
</feature>
<evidence type="ECO:0000256" key="1">
    <source>
        <dbReference type="SAM" id="MobiDB-lite"/>
    </source>
</evidence>
<sequence length="368" mass="40497">MYRKYMHNEGDVDIKNKDDPSTQLSYSSTVIAHAHVKAAREGAIHVGNKGGRPIYTPEGGNPRLIGAQSHPFLNGGRHQLNGSARQLKTPKHRDSLLVETGSLDVLQLSIDEHHFNSEAIPESPTHFKNFNNETVPNEKQSESPSRLCRSAINLNRVGPQVFSPAPAASGAGGRRQSAPQVIQLDEFVSRSGTPEFRRRPTDNTVSKQPSSQNSFKNSSPNHHPSPRPTPSPMRLWDAKGYQDVTIDEVIVARPLLEASKTRSPLYPNPTGDLLSKTLLESPLPPGIGRGENVIQVLPAAEEVELLNTSRRFSHHLVSTDTLHSGWGNTNSNNVTPKKRTRFSEPPSEALISNLCCRLLTGRRGTWPE</sequence>
<reference evidence="2 3" key="1">
    <citation type="submission" date="2024-05" db="EMBL/GenBank/DDBJ databases">
        <authorList>
            <person name="Wallberg A."/>
        </authorList>
    </citation>
    <scope>NUCLEOTIDE SEQUENCE [LARGE SCALE GENOMIC DNA]</scope>
</reference>
<feature type="compositionally biased region" description="Polar residues" evidence="1">
    <location>
        <begin position="126"/>
        <end position="144"/>
    </location>
</feature>
<organism evidence="2 3">
    <name type="scientific">Meganyctiphanes norvegica</name>
    <name type="common">Northern krill</name>
    <name type="synonym">Thysanopoda norvegica</name>
    <dbReference type="NCBI Taxonomy" id="48144"/>
    <lineage>
        <taxon>Eukaryota</taxon>
        <taxon>Metazoa</taxon>
        <taxon>Ecdysozoa</taxon>
        <taxon>Arthropoda</taxon>
        <taxon>Crustacea</taxon>
        <taxon>Multicrustacea</taxon>
        <taxon>Malacostraca</taxon>
        <taxon>Eumalacostraca</taxon>
        <taxon>Eucarida</taxon>
        <taxon>Euphausiacea</taxon>
        <taxon>Euphausiidae</taxon>
        <taxon>Meganyctiphanes</taxon>
    </lineage>
</organism>
<feature type="compositionally biased region" description="Low complexity" evidence="1">
    <location>
        <begin position="163"/>
        <end position="179"/>
    </location>
</feature>
<keyword evidence="3" id="KW-1185">Reference proteome</keyword>
<comment type="caution">
    <text evidence="2">The sequence shown here is derived from an EMBL/GenBank/DDBJ whole genome shotgun (WGS) entry which is preliminary data.</text>
</comment>